<organism evidence="11 12">
    <name type="scientific">Aureococcus anophagefferens</name>
    <name type="common">Harmful bloom alga</name>
    <dbReference type="NCBI Taxonomy" id="44056"/>
    <lineage>
        <taxon>Eukaryota</taxon>
        <taxon>Sar</taxon>
        <taxon>Stramenopiles</taxon>
        <taxon>Ochrophyta</taxon>
        <taxon>Pelagophyceae</taxon>
        <taxon>Pelagomonadales</taxon>
        <taxon>Pelagomonadaceae</taxon>
        <taxon>Aureococcus</taxon>
    </lineage>
</organism>
<dbReference type="SUPFAM" id="SSF51206">
    <property type="entry name" value="cAMP-binding domain-like"/>
    <property type="match status" value="1"/>
</dbReference>
<evidence type="ECO:0000256" key="6">
    <source>
        <dbReference type="ARBA" id="ARBA00023136"/>
    </source>
</evidence>
<evidence type="ECO:0000256" key="2">
    <source>
        <dbReference type="ARBA" id="ARBA00022448"/>
    </source>
</evidence>
<evidence type="ECO:0000256" key="8">
    <source>
        <dbReference type="SAM" id="MobiDB-lite"/>
    </source>
</evidence>
<feature type="domain" description="Cyclic nucleotide-binding" evidence="10">
    <location>
        <begin position="623"/>
        <end position="727"/>
    </location>
</feature>
<dbReference type="InterPro" id="IPR003938">
    <property type="entry name" value="K_chnl_volt-dep_EAG/ELK/ERG"/>
</dbReference>
<keyword evidence="5" id="KW-0406">Ion transport</keyword>
<evidence type="ECO:0000313" key="11">
    <source>
        <dbReference type="EMBL" id="KAK7241518.1"/>
    </source>
</evidence>
<keyword evidence="12" id="KW-1185">Reference proteome</keyword>
<reference evidence="11 12" key="1">
    <citation type="submission" date="2024-03" db="EMBL/GenBank/DDBJ databases">
        <title>Aureococcus anophagefferens CCMP1851 and Kratosvirus quantuckense: Draft genome of a second virus-susceptible host strain in the model system.</title>
        <authorList>
            <person name="Chase E."/>
            <person name="Truchon A.R."/>
            <person name="Schepens W."/>
            <person name="Wilhelm S.W."/>
        </authorList>
    </citation>
    <scope>NUCLEOTIDE SEQUENCE [LARGE SCALE GENOMIC DNA]</scope>
    <source>
        <strain evidence="11 12">CCMP1851</strain>
    </source>
</reference>
<keyword evidence="3 9" id="KW-0812">Transmembrane</keyword>
<dbReference type="Gene3D" id="1.10.287.630">
    <property type="entry name" value="Helix hairpin bin"/>
    <property type="match status" value="1"/>
</dbReference>
<dbReference type="InterPro" id="IPR000595">
    <property type="entry name" value="cNMP-bd_dom"/>
</dbReference>
<evidence type="ECO:0000313" key="12">
    <source>
        <dbReference type="Proteomes" id="UP001363151"/>
    </source>
</evidence>
<dbReference type="InterPro" id="IPR014710">
    <property type="entry name" value="RmlC-like_jellyroll"/>
</dbReference>
<dbReference type="Pfam" id="PF00520">
    <property type="entry name" value="Ion_trans"/>
    <property type="match status" value="1"/>
</dbReference>
<feature type="transmembrane region" description="Helical" evidence="9">
    <location>
        <begin position="436"/>
        <end position="460"/>
    </location>
</feature>
<proteinExistence type="predicted"/>
<evidence type="ECO:0000256" key="4">
    <source>
        <dbReference type="ARBA" id="ARBA00022989"/>
    </source>
</evidence>
<evidence type="ECO:0000256" key="1">
    <source>
        <dbReference type="ARBA" id="ARBA00004141"/>
    </source>
</evidence>
<dbReference type="PANTHER" id="PTHR45689:SF5">
    <property type="entry name" value="I[[H]] CHANNEL, ISOFORM E"/>
    <property type="match status" value="1"/>
</dbReference>
<evidence type="ECO:0000256" key="9">
    <source>
        <dbReference type="SAM" id="Phobius"/>
    </source>
</evidence>
<dbReference type="Gene3D" id="1.10.287.70">
    <property type="match status" value="1"/>
</dbReference>
<dbReference type="InterPro" id="IPR005821">
    <property type="entry name" value="Ion_trans_dom"/>
</dbReference>
<dbReference type="PROSITE" id="PS50042">
    <property type="entry name" value="CNMP_BINDING_3"/>
    <property type="match status" value="1"/>
</dbReference>
<dbReference type="SUPFAM" id="SSF81324">
    <property type="entry name" value="Voltage-gated potassium channels"/>
    <property type="match status" value="1"/>
</dbReference>
<feature type="transmembrane region" description="Helical" evidence="9">
    <location>
        <begin position="521"/>
        <end position="545"/>
    </location>
</feature>
<name>A0ABR1FZ21_AURAN</name>
<protein>
    <submittedName>
        <fullName evidence="11">Voltage-gated potassium channel</fullName>
    </submittedName>
</protein>
<dbReference type="EMBL" id="JBBJCI010000201">
    <property type="protein sequence ID" value="KAK7241518.1"/>
    <property type="molecule type" value="Genomic_DNA"/>
</dbReference>
<feature type="region of interest" description="Disordered" evidence="8">
    <location>
        <begin position="18"/>
        <end position="42"/>
    </location>
</feature>
<feature type="compositionally biased region" description="Low complexity" evidence="8">
    <location>
        <begin position="18"/>
        <end position="41"/>
    </location>
</feature>
<dbReference type="PANTHER" id="PTHR45689">
    <property type="entry name" value="I[[H]] CHANNEL, ISOFORM E"/>
    <property type="match status" value="1"/>
</dbReference>
<sequence length="758" mass="82194">MAAFVPYLGDIQLCGTNAPAPDGGAPTNAPAPDGGAPASPSLRSARVGPLVLAEEEAASPAVAAAVPEDVVLDAIAALERSLQAQVGLLGRLLSHSQPSTLAAAAAPLENISRAVGERLAAFNHGDFSENPAGDGEYAAGAAAAGVLLETPGPDGRARPKATPRKSIAFLKRTMSRLRRSVKELPDNTAVALGIKRDRVRDLVQEAMLRSTNGKCSWAFGIWSRAYLRERYEERRAEKGWVAIALEGGGLPWSQVDPDAAPSKGTRAVYMISSNSAFSIAWTLLNAVFLLYILLMIPLEASFLPRQTRGSALWGIDRFLDAAFIYDITVNFRTGYYASMTDDAPEVLDLRKCANRYLRSWFLLDFVSSMPPVIEAIMSVATKGSSNSVNALRALKVLKIGRVFRVFKVVRVSSVLQGDSAAAEAVENFFISSASQFVGNAFSILVTAVLIAHLLACGMGLSGDGWFKTYECADDDGAAGDDCFMEKSWKKRYLMAFYWSITTMSSVGYGDVTPASDGERAYNVLAMVFGVAFYSYIIGVISSLVLQKDAKNAKYFEKMESVSNWITHHNLDIKMRRRIRTALRTYYESKSAIDEREILANLSPGLQQELSSTLLSGAVYSHPLFAKLPQGAVWKIVIILQRDATRAGASVIASGMPTSSLYFLNDGYCDLECWEISGATGTPEKKRFIINEGSSFGEYAVLGLYPTSMVTVTTRTACVFDRIQQDALFDTFAGLPEAIASMKARIRHVATNGCRIMYH</sequence>
<keyword evidence="2" id="KW-0813">Transport</keyword>
<dbReference type="Proteomes" id="UP001363151">
    <property type="component" value="Unassembled WGS sequence"/>
</dbReference>
<evidence type="ECO:0000259" key="10">
    <source>
        <dbReference type="PROSITE" id="PS50042"/>
    </source>
</evidence>
<dbReference type="InterPro" id="IPR018490">
    <property type="entry name" value="cNMP-bd_dom_sf"/>
</dbReference>
<dbReference type="PRINTS" id="PR01463">
    <property type="entry name" value="EAGCHANLFMLY"/>
</dbReference>
<comment type="subcellular location">
    <subcellularLocation>
        <location evidence="1">Membrane</location>
        <topology evidence="1">Multi-pass membrane protein</topology>
    </subcellularLocation>
</comment>
<gene>
    <name evidence="11" type="primary">CPN60A</name>
    <name evidence="11" type="ORF">SO694_00058287</name>
</gene>
<dbReference type="InterPro" id="IPR051413">
    <property type="entry name" value="K/Na_HCN_channel"/>
</dbReference>
<keyword evidence="4 9" id="KW-1133">Transmembrane helix</keyword>
<dbReference type="Gene3D" id="2.60.120.10">
    <property type="entry name" value="Jelly Rolls"/>
    <property type="match status" value="1"/>
</dbReference>
<accession>A0ABR1FZ21</accession>
<dbReference type="GO" id="GO:0034220">
    <property type="term" value="P:monoatomic ion transmembrane transport"/>
    <property type="evidence" value="ECO:0007669"/>
    <property type="project" value="UniProtKB-KW"/>
</dbReference>
<evidence type="ECO:0000256" key="7">
    <source>
        <dbReference type="ARBA" id="ARBA00023303"/>
    </source>
</evidence>
<keyword evidence="6 9" id="KW-0472">Membrane</keyword>
<evidence type="ECO:0000256" key="3">
    <source>
        <dbReference type="ARBA" id="ARBA00022692"/>
    </source>
</evidence>
<evidence type="ECO:0000256" key="5">
    <source>
        <dbReference type="ARBA" id="ARBA00023065"/>
    </source>
</evidence>
<keyword evidence="7 11" id="KW-0407">Ion channel</keyword>
<comment type="caution">
    <text evidence="11">The sequence shown here is derived from an EMBL/GenBank/DDBJ whole genome shotgun (WGS) entry which is preliminary data.</text>
</comment>
<feature type="transmembrane region" description="Helical" evidence="9">
    <location>
        <begin position="279"/>
        <end position="298"/>
    </location>
</feature>